<gene>
    <name evidence="2" type="ORF">HNQ86_002253</name>
    <name evidence="1" type="ORF">LF63_0114990</name>
</gene>
<sequence>MNNKNNKLDVERDIDEFAERINVLSKRYGSVSKIARICGFSEGVVRSWRDGRSDPSRARCVALAKGLGISLMWVVAGEGPMQNEGEQDRTPPSMANISAKPMDPKRLSAAVEILESTLRLAGADPSIARNSDLLADYYELLGHTDPVQRAKIASVLNQRVMDRVRSPSGLQHNEKAV</sequence>
<protein>
    <recommendedName>
        <fullName evidence="5">HTH cro/C1-type domain-containing protein</fullName>
    </recommendedName>
</protein>
<evidence type="ECO:0000313" key="3">
    <source>
        <dbReference type="Proteomes" id="UP000029708"/>
    </source>
</evidence>
<comment type="caution">
    <text evidence="1">The sequence shown here is derived from an EMBL/GenBank/DDBJ whole genome shotgun (WGS) entry which is preliminary data.</text>
</comment>
<evidence type="ECO:0008006" key="5">
    <source>
        <dbReference type="Google" id="ProtNLM"/>
    </source>
</evidence>
<accession>A0A099CS77</accession>
<evidence type="ECO:0000313" key="4">
    <source>
        <dbReference type="Proteomes" id="UP000560000"/>
    </source>
</evidence>
<organism evidence="1 3">
    <name type="scientific">Oleiagrimonas soli</name>
    <dbReference type="NCBI Taxonomy" id="1543381"/>
    <lineage>
        <taxon>Bacteria</taxon>
        <taxon>Pseudomonadati</taxon>
        <taxon>Pseudomonadota</taxon>
        <taxon>Gammaproteobacteria</taxon>
        <taxon>Lysobacterales</taxon>
        <taxon>Rhodanobacteraceae</taxon>
        <taxon>Oleiagrimonas</taxon>
    </lineage>
</organism>
<dbReference type="CDD" id="cd00093">
    <property type="entry name" value="HTH_XRE"/>
    <property type="match status" value="1"/>
</dbReference>
<dbReference type="AlphaFoldDB" id="A0A099CS77"/>
<dbReference type="STRING" id="1543381.LF63_0114990"/>
<dbReference type="GO" id="GO:0003677">
    <property type="term" value="F:DNA binding"/>
    <property type="evidence" value="ECO:0007669"/>
    <property type="project" value="InterPro"/>
</dbReference>
<reference evidence="2 4" key="2">
    <citation type="submission" date="2020-08" db="EMBL/GenBank/DDBJ databases">
        <title>Genomic Encyclopedia of Type Strains, Phase IV (KMG-IV): sequencing the most valuable type-strain genomes for metagenomic binning, comparative biology and taxonomic classification.</title>
        <authorList>
            <person name="Goeker M."/>
        </authorList>
    </citation>
    <scope>NUCLEOTIDE SEQUENCE [LARGE SCALE GENOMIC DNA]</scope>
    <source>
        <strain evidence="2 4">DSM 107085</strain>
    </source>
</reference>
<dbReference type="Gene3D" id="1.10.260.40">
    <property type="entry name" value="lambda repressor-like DNA-binding domains"/>
    <property type="match status" value="1"/>
</dbReference>
<dbReference type="OrthoDB" id="5959816at2"/>
<dbReference type="EMBL" id="JROI01000018">
    <property type="protein sequence ID" value="KGI76609.1"/>
    <property type="molecule type" value="Genomic_DNA"/>
</dbReference>
<keyword evidence="3" id="KW-1185">Reference proteome</keyword>
<evidence type="ECO:0000313" key="1">
    <source>
        <dbReference type="EMBL" id="KGI76609.1"/>
    </source>
</evidence>
<dbReference type="InterPro" id="IPR001387">
    <property type="entry name" value="Cro/C1-type_HTH"/>
</dbReference>
<dbReference type="InterPro" id="IPR010982">
    <property type="entry name" value="Lambda_DNA-bd_dom_sf"/>
</dbReference>
<proteinExistence type="predicted"/>
<dbReference type="RefSeq" id="WP_043104464.1">
    <property type="nucleotide sequence ID" value="NZ_JACHET010000001.1"/>
</dbReference>
<name>A0A099CS77_9GAMM</name>
<dbReference type="EMBL" id="JACHET010000001">
    <property type="protein sequence ID" value="MBB6184908.1"/>
    <property type="molecule type" value="Genomic_DNA"/>
</dbReference>
<dbReference type="Proteomes" id="UP000560000">
    <property type="component" value="Unassembled WGS sequence"/>
</dbReference>
<dbReference type="SUPFAM" id="SSF47413">
    <property type="entry name" value="lambda repressor-like DNA-binding domains"/>
    <property type="match status" value="1"/>
</dbReference>
<dbReference type="HOGENOM" id="CLU_1439011_0_0_6"/>
<dbReference type="Proteomes" id="UP000029708">
    <property type="component" value="Unassembled WGS sequence"/>
</dbReference>
<reference evidence="1 3" key="1">
    <citation type="submission" date="2014-09" db="EMBL/GenBank/DDBJ databases">
        <title>Xanthomonadaceae 3.5X direct submission.</title>
        <authorList>
            <person name="Fang T."/>
            <person name="Wang H."/>
        </authorList>
    </citation>
    <scope>NUCLEOTIDE SEQUENCE [LARGE SCALE GENOMIC DNA]</scope>
    <source>
        <strain evidence="1 3">3.5X</strain>
    </source>
</reference>
<evidence type="ECO:0000313" key="2">
    <source>
        <dbReference type="EMBL" id="MBB6184908.1"/>
    </source>
</evidence>